<dbReference type="SFLD" id="SFLDG01067">
    <property type="entry name" value="SPASM/twitch_domain_containing"/>
    <property type="match status" value="1"/>
</dbReference>
<keyword evidence="3" id="KW-0479">Metal-binding</keyword>
<feature type="domain" description="Radical SAM core" evidence="6">
    <location>
        <begin position="186"/>
        <end position="347"/>
    </location>
</feature>
<evidence type="ECO:0000313" key="8">
    <source>
        <dbReference type="Proteomes" id="UP000256900"/>
    </source>
</evidence>
<reference evidence="7 8" key="1">
    <citation type="submission" date="2018-08" db="EMBL/GenBank/DDBJ databases">
        <title>Genomic Encyclopedia of Type Strains, Phase IV (KMG-IV): sequencing the most valuable type-strain genomes for metagenomic binning, comparative biology and taxonomic classification.</title>
        <authorList>
            <person name="Goeker M."/>
        </authorList>
    </citation>
    <scope>NUCLEOTIDE SEQUENCE [LARGE SCALE GENOMIC DNA]</scope>
    <source>
        <strain evidence="7 8">BW863</strain>
    </source>
</reference>
<evidence type="ECO:0000313" key="7">
    <source>
        <dbReference type="EMBL" id="REF88802.1"/>
    </source>
</evidence>
<dbReference type="InterPro" id="IPR013785">
    <property type="entry name" value="Aldolase_TIM"/>
</dbReference>
<keyword evidence="2" id="KW-0949">S-adenosyl-L-methionine</keyword>
<evidence type="ECO:0000259" key="6">
    <source>
        <dbReference type="Pfam" id="PF04055"/>
    </source>
</evidence>
<accession>A0A3D9Z0V5</accession>
<dbReference type="SUPFAM" id="SSF102114">
    <property type="entry name" value="Radical SAM enzymes"/>
    <property type="match status" value="1"/>
</dbReference>
<dbReference type="RefSeq" id="WP_210208089.1">
    <property type="nucleotide sequence ID" value="NZ_QUMO01000001.1"/>
</dbReference>
<evidence type="ECO:0000256" key="2">
    <source>
        <dbReference type="ARBA" id="ARBA00022691"/>
    </source>
</evidence>
<dbReference type="Gene3D" id="3.20.20.70">
    <property type="entry name" value="Aldolase class I"/>
    <property type="match status" value="2"/>
</dbReference>
<sequence length="421" mass="47282">MALAKSLIWLRGTLVELVDVLVPKPALRLLAHPRLHAFIGLDRIDAVGNWIDNNFMLKRRQKRTAEQRINVSTQDYLKTHFCAAPFEQLETAPTGLAYACCPVWLPTPIGRLDTPAHELWNSTPARNIRESMIDGSFRYCNHVHCPAISGRRLESRDSAHAKAIIARYQSGVETLPEHVKLSHDKSCNLSCPSCRTSTYVANSAKQAKLDQLTEATLVPLLREAKSVLVTGSGDPFGSKHFRNLLKRLNGGDFPDLKIDLISNGQLLDPRAWSELGLKGRVRNVEISVDAAKADTYAIVRRGGTFERLLKNLAFLRDMRRSGEISSLHCSMVVQALNYREMPEFVRLCEDHAADLIIFNMIRQRDIFGKEEYIEAFIGSPDHPDYADFLKVLEAPELAQRNVLIGNVREYAPRGTFAEAAE</sequence>
<dbReference type="Proteomes" id="UP000256900">
    <property type="component" value="Unassembled WGS sequence"/>
</dbReference>
<evidence type="ECO:0000256" key="5">
    <source>
        <dbReference type="ARBA" id="ARBA00023014"/>
    </source>
</evidence>
<comment type="cofactor">
    <cofactor evidence="1">
        <name>[4Fe-4S] cluster</name>
        <dbReference type="ChEBI" id="CHEBI:49883"/>
    </cofactor>
</comment>
<name>A0A3D9Z0V5_9HYPH</name>
<evidence type="ECO:0000256" key="4">
    <source>
        <dbReference type="ARBA" id="ARBA00023004"/>
    </source>
</evidence>
<dbReference type="GO" id="GO:0046872">
    <property type="term" value="F:metal ion binding"/>
    <property type="evidence" value="ECO:0007669"/>
    <property type="project" value="UniProtKB-KW"/>
</dbReference>
<organism evidence="7 8">
    <name type="scientific">Methylovirgula ligni</name>
    <dbReference type="NCBI Taxonomy" id="569860"/>
    <lineage>
        <taxon>Bacteria</taxon>
        <taxon>Pseudomonadati</taxon>
        <taxon>Pseudomonadota</taxon>
        <taxon>Alphaproteobacteria</taxon>
        <taxon>Hyphomicrobiales</taxon>
        <taxon>Beijerinckiaceae</taxon>
        <taxon>Methylovirgula</taxon>
    </lineage>
</organism>
<evidence type="ECO:0000256" key="3">
    <source>
        <dbReference type="ARBA" id="ARBA00022723"/>
    </source>
</evidence>
<dbReference type="PANTHER" id="PTHR11228">
    <property type="entry name" value="RADICAL SAM DOMAIN PROTEIN"/>
    <property type="match status" value="1"/>
</dbReference>
<gene>
    <name evidence="7" type="ORF">DES32_0007</name>
</gene>
<dbReference type="Pfam" id="PF04055">
    <property type="entry name" value="Radical_SAM"/>
    <property type="match status" value="1"/>
</dbReference>
<dbReference type="GO" id="GO:0003824">
    <property type="term" value="F:catalytic activity"/>
    <property type="evidence" value="ECO:0007669"/>
    <property type="project" value="InterPro"/>
</dbReference>
<keyword evidence="4" id="KW-0408">Iron</keyword>
<dbReference type="AlphaFoldDB" id="A0A3D9Z0V5"/>
<proteinExistence type="predicted"/>
<dbReference type="EMBL" id="QUMO01000001">
    <property type="protein sequence ID" value="REF88802.1"/>
    <property type="molecule type" value="Genomic_DNA"/>
</dbReference>
<keyword evidence="5" id="KW-0411">Iron-sulfur</keyword>
<dbReference type="GO" id="GO:0051536">
    <property type="term" value="F:iron-sulfur cluster binding"/>
    <property type="evidence" value="ECO:0007669"/>
    <property type="project" value="UniProtKB-KW"/>
</dbReference>
<protein>
    <submittedName>
        <fullName evidence="7">4Fe-4S single cluster protein</fullName>
    </submittedName>
</protein>
<dbReference type="PANTHER" id="PTHR11228:SF7">
    <property type="entry name" value="PQQA PEPTIDE CYCLASE"/>
    <property type="match status" value="1"/>
</dbReference>
<dbReference type="InterPro" id="IPR007197">
    <property type="entry name" value="rSAM"/>
</dbReference>
<dbReference type="SFLD" id="SFLDS00029">
    <property type="entry name" value="Radical_SAM"/>
    <property type="match status" value="1"/>
</dbReference>
<dbReference type="InterPro" id="IPR050377">
    <property type="entry name" value="Radical_SAM_PqqE_MftC-like"/>
</dbReference>
<evidence type="ECO:0000256" key="1">
    <source>
        <dbReference type="ARBA" id="ARBA00001966"/>
    </source>
</evidence>
<comment type="caution">
    <text evidence="7">The sequence shown here is derived from an EMBL/GenBank/DDBJ whole genome shotgun (WGS) entry which is preliminary data.</text>
</comment>
<dbReference type="InterPro" id="IPR058240">
    <property type="entry name" value="rSAM_sf"/>
</dbReference>
<dbReference type="CDD" id="cd21109">
    <property type="entry name" value="SPASM"/>
    <property type="match status" value="1"/>
</dbReference>
<keyword evidence="8" id="KW-1185">Reference proteome</keyword>